<dbReference type="Pfam" id="PF18089">
    <property type="entry name" value="DAPG_hydrolase"/>
    <property type="match status" value="1"/>
</dbReference>
<feature type="signal peptide" evidence="5">
    <location>
        <begin position="1"/>
        <end position="27"/>
    </location>
</feature>
<proteinExistence type="predicted"/>
<evidence type="ECO:0000256" key="4">
    <source>
        <dbReference type="ARBA" id="ARBA00022833"/>
    </source>
</evidence>
<feature type="chain" id="PRO_5015983004" description="DAPG hydrolase PhiG domain-containing protein" evidence="5">
    <location>
        <begin position="28"/>
        <end position="305"/>
    </location>
</feature>
<keyword evidence="3" id="KW-0378">Hydrolase</keyword>
<evidence type="ECO:0000259" key="6">
    <source>
        <dbReference type="Pfam" id="PF18089"/>
    </source>
</evidence>
<dbReference type="GO" id="GO:0016787">
    <property type="term" value="F:hydrolase activity"/>
    <property type="evidence" value="ECO:0007669"/>
    <property type="project" value="UniProtKB-KW"/>
</dbReference>
<evidence type="ECO:0000313" key="7">
    <source>
        <dbReference type="EMBL" id="GBF91564.1"/>
    </source>
</evidence>
<reference evidence="7 8" key="1">
    <citation type="journal article" date="2018" name="Sci. Rep.">
        <title>Raphidocelis subcapitata (=Pseudokirchneriella subcapitata) provides an insight into genome evolution and environmental adaptations in the Sphaeropleales.</title>
        <authorList>
            <person name="Suzuki S."/>
            <person name="Yamaguchi H."/>
            <person name="Nakajima N."/>
            <person name="Kawachi M."/>
        </authorList>
    </citation>
    <scope>NUCLEOTIDE SEQUENCE [LARGE SCALE GENOMIC DNA]</scope>
    <source>
        <strain evidence="7 8">NIES-35</strain>
    </source>
</reference>
<keyword evidence="2" id="KW-0479">Metal-binding</keyword>
<gene>
    <name evidence="7" type="ORF">Rsub_04304</name>
</gene>
<protein>
    <recommendedName>
        <fullName evidence="6">DAPG hydrolase PhiG domain-containing protein</fullName>
    </recommendedName>
</protein>
<dbReference type="InterPro" id="IPR041526">
    <property type="entry name" value="DAPG_hydrolase"/>
</dbReference>
<evidence type="ECO:0000256" key="5">
    <source>
        <dbReference type="SAM" id="SignalP"/>
    </source>
</evidence>
<organism evidence="7 8">
    <name type="scientific">Raphidocelis subcapitata</name>
    <dbReference type="NCBI Taxonomy" id="307507"/>
    <lineage>
        <taxon>Eukaryota</taxon>
        <taxon>Viridiplantae</taxon>
        <taxon>Chlorophyta</taxon>
        <taxon>core chlorophytes</taxon>
        <taxon>Chlorophyceae</taxon>
        <taxon>CS clade</taxon>
        <taxon>Sphaeropleales</taxon>
        <taxon>Selenastraceae</taxon>
        <taxon>Raphidocelis</taxon>
    </lineage>
</organism>
<dbReference type="GO" id="GO:0046872">
    <property type="term" value="F:metal ion binding"/>
    <property type="evidence" value="ECO:0007669"/>
    <property type="project" value="UniProtKB-KW"/>
</dbReference>
<evidence type="ECO:0000313" key="8">
    <source>
        <dbReference type="Proteomes" id="UP000247498"/>
    </source>
</evidence>
<evidence type="ECO:0000256" key="1">
    <source>
        <dbReference type="ARBA" id="ARBA00001947"/>
    </source>
</evidence>
<name>A0A2V0NVA3_9CHLO</name>
<comment type="caution">
    <text evidence="7">The sequence shown here is derived from an EMBL/GenBank/DDBJ whole genome shotgun (WGS) entry which is preliminary data.</text>
</comment>
<dbReference type="InParanoid" id="A0A2V0NVA3"/>
<dbReference type="Proteomes" id="UP000247498">
    <property type="component" value="Unassembled WGS sequence"/>
</dbReference>
<keyword evidence="4" id="KW-0862">Zinc</keyword>
<keyword evidence="5" id="KW-0732">Signal</keyword>
<keyword evidence="8" id="KW-1185">Reference proteome</keyword>
<accession>A0A2V0NVA3</accession>
<dbReference type="EMBL" id="BDRX01000025">
    <property type="protein sequence ID" value="GBF91564.1"/>
    <property type="molecule type" value="Genomic_DNA"/>
</dbReference>
<feature type="domain" description="DAPG hydrolase PhiG" evidence="6">
    <location>
        <begin position="85"/>
        <end position="292"/>
    </location>
</feature>
<dbReference type="AlphaFoldDB" id="A0A2V0NVA3"/>
<evidence type="ECO:0000256" key="2">
    <source>
        <dbReference type="ARBA" id="ARBA00022723"/>
    </source>
</evidence>
<evidence type="ECO:0000256" key="3">
    <source>
        <dbReference type="ARBA" id="ARBA00022801"/>
    </source>
</evidence>
<sequence length="305" mass="32958">MAGLRSLARGVTVALCIAVALIHAAGAKDPASKIPKPEPRKSCRPSLGLILQKPISPAQLPVERPPAWPACGLRCAAESSLAHQNNGGMAMRLVHRPIPKVNSSMLTWWFNGFDGTPGIEGDMAHPANGRTYPRYLVWHPTDHLEQFTATPGPTPGNATGAVWGIVEFFGTRGARGHVRGDAPCAWAGDFYTNTRLRVQRVDANGLAMAFEVAGGRKAMQLEHRWHDSPEGLRLTSVMQVGFTPDGALAAAANAVVKRAFGGRHPERAGRIWIEHAATEFSNLQYFLPRLYEQEAAAHARMAASK</sequence>
<comment type="cofactor">
    <cofactor evidence="1">
        <name>Zn(2+)</name>
        <dbReference type="ChEBI" id="CHEBI:29105"/>
    </cofactor>
</comment>